<evidence type="ECO:0000313" key="6">
    <source>
        <dbReference type="Proteomes" id="UP000270230"/>
    </source>
</evidence>
<comment type="caution">
    <text evidence="5">The sequence shown here is derived from an EMBL/GenBank/DDBJ whole genome shotgun (WGS) entry which is preliminary data.</text>
</comment>
<dbReference type="Proteomes" id="UP000270230">
    <property type="component" value="Unassembled WGS sequence"/>
</dbReference>
<evidence type="ECO:0000259" key="4">
    <source>
        <dbReference type="PROSITE" id="PS51228"/>
    </source>
</evidence>
<dbReference type="PROSITE" id="PS51228">
    <property type="entry name" value="ACB_2"/>
    <property type="match status" value="1"/>
</dbReference>
<feature type="region of interest" description="Disordered" evidence="2">
    <location>
        <begin position="45"/>
        <end position="74"/>
    </location>
</feature>
<evidence type="ECO:0000313" key="5">
    <source>
        <dbReference type="EMBL" id="RMY56594.1"/>
    </source>
</evidence>
<dbReference type="AlphaFoldDB" id="A0A3M7CXA9"/>
<feature type="compositionally biased region" description="Basic and acidic residues" evidence="2">
    <location>
        <begin position="65"/>
        <end position="74"/>
    </location>
</feature>
<dbReference type="PANTHER" id="PTHR23310">
    <property type="entry name" value="ACYL-COA-BINDING PROTEIN, ACBP"/>
    <property type="match status" value="1"/>
</dbReference>
<dbReference type="Gene3D" id="1.20.80.10">
    <property type="match status" value="1"/>
</dbReference>
<dbReference type="InterPro" id="IPR035984">
    <property type="entry name" value="Acyl-CoA-binding_sf"/>
</dbReference>
<dbReference type="OrthoDB" id="346910at2759"/>
<dbReference type="GO" id="GO:0006631">
    <property type="term" value="P:fatty acid metabolic process"/>
    <property type="evidence" value="ECO:0007669"/>
    <property type="project" value="TreeGrafter"/>
</dbReference>
<dbReference type="PANTHER" id="PTHR23310:SF133">
    <property type="entry name" value="COA BINDING PROTEIN, PUTATIVE (AFU_ORTHOLOGUE AFUA_1G12300)-RELATED"/>
    <property type="match status" value="1"/>
</dbReference>
<dbReference type="InterPro" id="IPR000582">
    <property type="entry name" value="Acyl-CoA-binding_protein"/>
</dbReference>
<dbReference type="SUPFAM" id="SSF47027">
    <property type="entry name" value="Acyl-CoA binding protein"/>
    <property type="match status" value="1"/>
</dbReference>
<dbReference type="GO" id="GO:0000062">
    <property type="term" value="F:fatty-acyl-CoA binding"/>
    <property type="evidence" value="ECO:0007669"/>
    <property type="project" value="InterPro"/>
</dbReference>
<reference evidence="5 6" key="1">
    <citation type="journal article" date="2018" name="BMC Genomics">
        <title>Genomic evidence for intraspecific hybridization in a clonal and extremely halotolerant yeast.</title>
        <authorList>
            <person name="Gostincar C."/>
            <person name="Stajich J.E."/>
            <person name="Zupancic J."/>
            <person name="Zalar P."/>
            <person name="Gunde-Cimerman N."/>
        </authorList>
    </citation>
    <scope>NUCLEOTIDE SEQUENCE [LARGE SCALE GENOMIC DNA]</scope>
    <source>
        <strain evidence="5 6">EXF-151</strain>
    </source>
</reference>
<feature type="compositionally biased region" description="Low complexity" evidence="2">
    <location>
        <begin position="145"/>
        <end position="165"/>
    </location>
</feature>
<feature type="compositionally biased region" description="Acidic residues" evidence="2">
    <location>
        <begin position="185"/>
        <end position="194"/>
    </location>
</feature>
<feature type="region of interest" description="Disordered" evidence="2">
    <location>
        <begin position="125"/>
        <end position="194"/>
    </location>
</feature>
<keyword evidence="3" id="KW-0472">Membrane</keyword>
<accession>A0A3M7CXA9</accession>
<keyword evidence="3" id="KW-0812">Transmembrane</keyword>
<name>A0A3M7CXA9_HORWE</name>
<dbReference type="VEuPathDB" id="FungiDB:BTJ68_12006"/>
<feature type="domain" description="ACB" evidence="4">
    <location>
        <begin position="5"/>
        <end position="104"/>
    </location>
</feature>
<evidence type="ECO:0000256" key="1">
    <source>
        <dbReference type="ARBA" id="ARBA00023121"/>
    </source>
</evidence>
<feature type="compositionally biased region" description="Low complexity" evidence="2">
    <location>
        <begin position="125"/>
        <end position="137"/>
    </location>
</feature>
<organism evidence="5 6">
    <name type="scientific">Hortaea werneckii</name>
    <name type="common">Black yeast</name>
    <name type="synonym">Cladosporium werneckii</name>
    <dbReference type="NCBI Taxonomy" id="91943"/>
    <lineage>
        <taxon>Eukaryota</taxon>
        <taxon>Fungi</taxon>
        <taxon>Dikarya</taxon>
        <taxon>Ascomycota</taxon>
        <taxon>Pezizomycotina</taxon>
        <taxon>Dothideomycetes</taxon>
        <taxon>Dothideomycetidae</taxon>
        <taxon>Mycosphaerellales</taxon>
        <taxon>Teratosphaeriaceae</taxon>
        <taxon>Hortaea</taxon>
    </lineage>
</organism>
<keyword evidence="3" id="KW-1133">Transmembrane helix</keyword>
<sequence length="402" mass="46264">MADSVDRVFGHALNTVNKIRPGSQKPPASDRLALYGLYKQSMEGDVATLSPRPSAATSSSMSTEALKKEQEKWDAWKSNEGLSRTEAKRRYIEKLISTMHEYASGTDEAKELVEELEFVWDQIKSNSNHSSSSERSSPLQNLERSGYISSSGNGNNMVSSSAAAMEQTRKEESRGLKVLSPVSQVDEEEGMDEDRDIEEEEFVDAPVSQVDIQDFGEHASDQRVIGGNDSGEVQPRPRIPEADTRWKKRVESSLIRLTTEVAALREQLESRRFFSRQRRYSFWGWILRLSWWAVQLIVADAVILWLVILYMRRKNDRKLEAVEYWKRHMAFWSSLKDNDESIQGVRKTYAHFEMKIYGTPYAERPGHEENNKYCLSQLAEEFQEGDTGYLHQYRQHLRFVDA</sequence>
<dbReference type="EMBL" id="QWIN01000200">
    <property type="protein sequence ID" value="RMY56594.1"/>
    <property type="molecule type" value="Genomic_DNA"/>
</dbReference>
<dbReference type="InterPro" id="IPR014352">
    <property type="entry name" value="FERM/acyl-CoA-bd_prot_sf"/>
</dbReference>
<keyword evidence="1" id="KW-0446">Lipid-binding</keyword>
<dbReference type="Pfam" id="PF00887">
    <property type="entry name" value="ACBP"/>
    <property type="match status" value="1"/>
</dbReference>
<feature type="compositionally biased region" description="Low complexity" evidence="2">
    <location>
        <begin position="47"/>
        <end position="63"/>
    </location>
</feature>
<evidence type="ECO:0000256" key="3">
    <source>
        <dbReference type="SAM" id="Phobius"/>
    </source>
</evidence>
<evidence type="ECO:0000256" key="2">
    <source>
        <dbReference type="SAM" id="MobiDB-lite"/>
    </source>
</evidence>
<protein>
    <recommendedName>
        <fullName evidence="4">ACB domain-containing protein</fullName>
    </recommendedName>
</protein>
<proteinExistence type="predicted"/>
<gene>
    <name evidence="5" type="ORF">D0865_03564</name>
</gene>
<feature type="transmembrane region" description="Helical" evidence="3">
    <location>
        <begin position="282"/>
        <end position="310"/>
    </location>
</feature>